<feature type="transmembrane region" description="Helical" evidence="7">
    <location>
        <begin position="81"/>
        <end position="100"/>
    </location>
</feature>
<evidence type="ECO:0000256" key="4">
    <source>
        <dbReference type="ARBA" id="ARBA00022801"/>
    </source>
</evidence>
<evidence type="ECO:0000256" key="5">
    <source>
        <dbReference type="ARBA" id="ARBA00022989"/>
    </source>
</evidence>
<feature type="transmembrane region" description="Helical" evidence="7">
    <location>
        <begin position="46"/>
        <end position="69"/>
    </location>
</feature>
<evidence type="ECO:0000256" key="6">
    <source>
        <dbReference type="ARBA" id="ARBA00023136"/>
    </source>
</evidence>
<organism evidence="9 10">
    <name type="scientific">Liquorilactobacillus nagelii</name>
    <dbReference type="NCBI Taxonomy" id="82688"/>
    <lineage>
        <taxon>Bacteria</taxon>
        <taxon>Bacillati</taxon>
        <taxon>Bacillota</taxon>
        <taxon>Bacilli</taxon>
        <taxon>Lactobacillales</taxon>
        <taxon>Lactobacillaceae</taxon>
        <taxon>Liquorilactobacillus</taxon>
    </lineage>
</organism>
<dbReference type="KEGG" id="lng:BSQ50_04445"/>
<dbReference type="GO" id="GO:0016020">
    <property type="term" value="C:membrane"/>
    <property type="evidence" value="ECO:0007669"/>
    <property type="project" value="UniProtKB-SubCell"/>
</dbReference>
<keyword evidence="10" id="KW-1185">Reference proteome</keyword>
<dbReference type="InterPro" id="IPR035952">
    <property type="entry name" value="Rhomboid-like_sf"/>
</dbReference>
<proteinExistence type="inferred from homology"/>
<evidence type="ECO:0000256" key="2">
    <source>
        <dbReference type="ARBA" id="ARBA00009045"/>
    </source>
</evidence>
<dbReference type="EMBL" id="CP018180">
    <property type="protein sequence ID" value="AUJ33186.1"/>
    <property type="molecule type" value="Genomic_DNA"/>
</dbReference>
<evidence type="ECO:0000256" key="7">
    <source>
        <dbReference type="SAM" id="Phobius"/>
    </source>
</evidence>
<dbReference type="Proteomes" id="UP000324497">
    <property type="component" value="Chromosome"/>
</dbReference>
<feature type="transmembrane region" description="Helical" evidence="7">
    <location>
        <begin position="7"/>
        <end position="26"/>
    </location>
</feature>
<dbReference type="Gene3D" id="1.20.1540.10">
    <property type="entry name" value="Rhomboid-like"/>
    <property type="match status" value="1"/>
</dbReference>
<keyword evidence="3 7" id="KW-0812">Transmembrane</keyword>
<feature type="transmembrane region" description="Helical" evidence="7">
    <location>
        <begin position="158"/>
        <end position="176"/>
    </location>
</feature>
<dbReference type="SUPFAM" id="SSF144091">
    <property type="entry name" value="Rhomboid-like"/>
    <property type="match status" value="1"/>
</dbReference>
<reference evidence="9 10" key="1">
    <citation type="submission" date="2016-11" db="EMBL/GenBank/DDBJ databases">
        <title>Interaction between Lactobacillus species and yeast in water kefir.</title>
        <authorList>
            <person name="Behr J."/>
            <person name="Xu D."/>
            <person name="Vogel R.F."/>
        </authorList>
    </citation>
    <scope>NUCLEOTIDE SEQUENCE [LARGE SCALE GENOMIC DNA]</scope>
    <source>
        <strain evidence="9 10">TMW 1.1827</strain>
    </source>
</reference>
<feature type="transmembrane region" description="Helical" evidence="7">
    <location>
        <begin position="188"/>
        <end position="210"/>
    </location>
</feature>
<name>A0A3S6QYE0_9LACO</name>
<keyword evidence="6 7" id="KW-0472">Membrane</keyword>
<evidence type="ECO:0000313" key="9">
    <source>
        <dbReference type="EMBL" id="AUJ33186.1"/>
    </source>
</evidence>
<keyword evidence="5 7" id="KW-1133">Transmembrane helix</keyword>
<evidence type="ECO:0000256" key="3">
    <source>
        <dbReference type="ARBA" id="ARBA00022692"/>
    </source>
</evidence>
<feature type="domain" description="Peptidase S54 rhomboid" evidence="8">
    <location>
        <begin position="40"/>
        <end position="173"/>
    </location>
</feature>
<evidence type="ECO:0000256" key="1">
    <source>
        <dbReference type="ARBA" id="ARBA00004141"/>
    </source>
</evidence>
<protein>
    <recommendedName>
        <fullName evidence="8">Peptidase S54 rhomboid domain-containing protein</fullName>
    </recommendedName>
</protein>
<gene>
    <name evidence="9" type="ORF">BSQ50_04445</name>
</gene>
<evidence type="ECO:0000313" key="10">
    <source>
        <dbReference type="Proteomes" id="UP000324497"/>
    </source>
</evidence>
<dbReference type="InterPro" id="IPR022764">
    <property type="entry name" value="Peptidase_S54_rhomboid_dom"/>
</dbReference>
<comment type="subcellular location">
    <subcellularLocation>
        <location evidence="1">Membrane</location>
        <topology evidence="1">Multi-pass membrane protein</topology>
    </subcellularLocation>
</comment>
<dbReference type="InterPro" id="IPR050925">
    <property type="entry name" value="Rhomboid_protease_S54"/>
</dbReference>
<dbReference type="PANTHER" id="PTHR43731">
    <property type="entry name" value="RHOMBOID PROTEASE"/>
    <property type="match status" value="1"/>
</dbReference>
<comment type="similarity">
    <text evidence="2">Belongs to the peptidase S54 family.</text>
</comment>
<dbReference type="Pfam" id="PF01694">
    <property type="entry name" value="Rhomboid"/>
    <property type="match status" value="1"/>
</dbReference>
<dbReference type="AlphaFoldDB" id="A0A3S6QYE0"/>
<feature type="transmembrane region" description="Helical" evidence="7">
    <location>
        <begin position="132"/>
        <end position="152"/>
    </location>
</feature>
<feature type="transmembrane region" description="Helical" evidence="7">
    <location>
        <begin position="106"/>
        <end position="125"/>
    </location>
</feature>
<keyword evidence="4" id="KW-0378">Hydrolase</keyword>
<dbReference type="GO" id="GO:0004252">
    <property type="term" value="F:serine-type endopeptidase activity"/>
    <property type="evidence" value="ECO:0007669"/>
    <property type="project" value="InterPro"/>
</dbReference>
<evidence type="ECO:0000259" key="8">
    <source>
        <dbReference type="Pfam" id="PF01694"/>
    </source>
</evidence>
<dbReference type="PANTHER" id="PTHR43731:SF14">
    <property type="entry name" value="PRESENILIN-ASSOCIATED RHOMBOID-LIKE PROTEIN, MITOCHONDRIAL"/>
    <property type="match status" value="1"/>
</dbReference>
<sequence>MIAITIIVYLIEFFLSGSFNISGRVLEVMGGRWNPDLMAGEWWRLFTPIFLHVTIYHIAFNMVALYYAGPLVEEVYGHFKFLLIYLFTGFTGNLLSALFSQNSISAGASTSLFGLFAVLALMQIVRGFRHQFAEISHSATTLIIANLIFNLFMPGVDIAGHIGGLLGGAISVLLWTPADVRKHYVHDGLGTAAALVVVVGVCLWLTGVIYY</sequence>
<accession>A0A3S6QYE0</accession>